<organism evidence="1 2">
    <name type="scientific">Lactiplantibacillus argentoratensis</name>
    <dbReference type="NCBI Taxonomy" id="271881"/>
    <lineage>
        <taxon>Bacteria</taxon>
        <taxon>Bacillati</taxon>
        <taxon>Bacillota</taxon>
        <taxon>Bacilli</taxon>
        <taxon>Lactobacillales</taxon>
        <taxon>Lactobacillaceae</taxon>
        <taxon>Lactiplantibacillus</taxon>
    </lineage>
</organism>
<protein>
    <submittedName>
        <fullName evidence="1">Uncharacterized protein</fullName>
    </submittedName>
</protein>
<dbReference type="AlphaFoldDB" id="A0AAN1UJE6"/>
<dbReference type="KEGG" id="larg:LPA65_14680"/>
<proteinExistence type="predicted"/>
<dbReference type="Proteomes" id="UP000281644">
    <property type="component" value="Chromosome"/>
</dbReference>
<evidence type="ECO:0000313" key="2">
    <source>
        <dbReference type="Proteomes" id="UP000281644"/>
    </source>
</evidence>
<sequence length="71" mass="8372">MKGQYLRRGLRLKSVPTTFRQLAEMPGSRRRTNELSRFTLTRTVSSGSKLAAFEFKKWHVLIMFHDKLTEE</sequence>
<dbReference type="EMBL" id="CP032751">
    <property type="protein sequence ID" value="AYJ36900.1"/>
    <property type="molecule type" value="Genomic_DNA"/>
</dbReference>
<gene>
    <name evidence="1" type="ORF">LPA65_14680</name>
</gene>
<evidence type="ECO:0000313" key="1">
    <source>
        <dbReference type="EMBL" id="AYJ36900.1"/>
    </source>
</evidence>
<reference evidence="1 2" key="1">
    <citation type="submission" date="2018-10" db="EMBL/GenBank/DDBJ databases">
        <title>Genome sequencing of Lactobacillus species.</title>
        <authorList>
            <person name="Baek C."/>
            <person name="Yi H."/>
        </authorList>
    </citation>
    <scope>NUCLEOTIDE SEQUENCE [LARGE SCALE GENOMIC DNA]</scope>
    <source>
        <strain evidence="1 2">DSM 16365</strain>
    </source>
</reference>
<accession>A0AAN1UJE6</accession>
<name>A0AAN1UJE6_9LACO</name>